<dbReference type="EMBL" id="HBUE01058893">
    <property type="protein sequence ID" value="CAG6467649.1"/>
    <property type="molecule type" value="Transcribed_RNA"/>
</dbReference>
<accession>A0A8D8B1L0</accession>
<evidence type="ECO:0000313" key="1">
    <source>
        <dbReference type="EMBL" id="CAG6467649.1"/>
    </source>
</evidence>
<dbReference type="EMBL" id="HBUE01058894">
    <property type="protein sequence ID" value="CAG6467651.1"/>
    <property type="molecule type" value="Transcribed_RNA"/>
</dbReference>
<protein>
    <submittedName>
        <fullName evidence="1">(northern house mosquito) hypothetical protein</fullName>
    </submittedName>
</protein>
<proteinExistence type="predicted"/>
<reference evidence="1" key="1">
    <citation type="submission" date="2021-05" db="EMBL/GenBank/DDBJ databases">
        <authorList>
            <person name="Alioto T."/>
            <person name="Alioto T."/>
            <person name="Gomez Garrido J."/>
        </authorList>
    </citation>
    <scope>NUCLEOTIDE SEQUENCE</scope>
</reference>
<name>A0A8D8B1L0_CULPI</name>
<sequence length="100" mass="11293">MNLYLLTQLFRDGKFKIMEFISRTTVPPVEEGPRPEEIPVRVSSQHLPCAAGVVLEGLGDDCVRDPVVQLYYDVANYKDQAAGQLFGPFRFFCWLACPPN</sequence>
<organism evidence="1">
    <name type="scientific">Culex pipiens</name>
    <name type="common">House mosquito</name>
    <dbReference type="NCBI Taxonomy" id="7175"/>
    <lineage>
        <taxon>Eukaryota</taxon>
        <taxon>Metazoa</taxon>
        <taxon>Ecdysozoa</taxon>
        <taxon>Arthropoda</taxon>
        <taxon>Hexapoda</taxon>
        <taxon>Insecta</taxon>
        <taxon>Pterygota</taxon>
        <taxon>Neoptera</taxon>
        <taxon>Endopterygota</taxon>
        <taxon>Diptera</taxon>
        <taxon>Nematocera</taxon>
        <taxon>Culicoidea</taxon>
        <taxon>Culicidae</taxon>
        <taxon>Culicinae</taxon>
        <taxon>Culicini</taxon>
        <taxon>Culex</taxon>
        <taxon>Culex</taxon>
    </lineage>
</organism>
<dbReference type="AlphaFoldDB" id="A0A8D8B1L0"/>